<dbReference type="InterPro" id="IPR007815">
    <property type="entry name" value="Emycin_Estase"/>
</dbReference>
<dbReference type="Gene3D" id="3.30.1870.10">
    <property type="entry name" value="EreA-like, domain 2"/>
    <property type="match status" value="1"/>
</dbReference>
<dbReference type="SUPFAM" id="SSF159501">
    <property type="entry name" value="EreA/ChaN-like"/>
    <property type="match status" value="1"/>
</dbReference>
<dbReference type="EMBL" id="FPCA01000004">
    <property type="protein sequence ID" value="SFU93974.1"/>
    <property type="molecule type" value="Genomic_DNA"/>
</dbReference>
<protein>
    <submittedName>
        <fullName evidence="2">Erythromycin esterase homolog</fullName>
    </submittedName>
</protein>
<feature type="signal peptide" evidence="1">
    <location>
        <begin position="1"/>
        <end position="29"/>
    </location>
</feature>
<feature type="chain" id="PRO_5010354650" evidence="1">
    <location>
        <begin position="30"/>
        <end position="575"/>
    </location>
</feature>
<gene>
    <name evidence="2" type="ORF">SAMN04487941_3544</name>
</gene>
<dbReference type="InterPro" id="IPR052036">
    <property type="entry name" value="Hydrolase/PRTase-associated"/>
</dbReference>
<dbReference type="Gene3D" id="3.40.1660.10">
    <property type="entry name" value="EreA-like (biosynthetic domain)"/>
    <property type="match status" value="1"/>
</dbReference>
<keyword evidence="3" id="KW-1185">Reference proteome</keyword>
<dbReference type="OrthoDB" id="9810066at2"/>
<sequence>MKTPYACQQAGKQLLFVLALLLANHIAQSQGSRAVTQDIQQHFIPLSGSPEILPPAFLQKLEGKRLVGLGEATHGTAEFEQMFSLLARSLVLERGFNVVILAEANFYDTRALNDYVVYGKGNAETAVRHIRHSPTLLVDDEEARKLAEWIRAHNRTKVVEDRVWMLGIDAMALGGGAYNALKLCRERNIPLPPATHQYLSELASLSADMYENYARTLPLDTALARLAPLLRAVQHQKYKPDLNEEQQWLLQSVMTLEKAISFLYDHHVKHEWSKQQFRDEAMLANIKWVLERRPAAKMIIYGHNGHMGKEVGYQFFNGYTHLGGLLHSTYGKDFYAICTEAHAGSFWAGKDNPTSSIAQNKKKIGLAIGQAVDAPAGLLELNATPALTAYFNSPLYMTFGNLTGTNYSPASTVNLASAFDALLFVRESTPKVPVKPKSALKRFSFNLVMQPAQLAQLAEKESISVSVQSGHTPLGTSLSGEGAYVSLMFLDSQNQIVGYQATWLTADMKLHEQHYPLPPGSARMMLTVTGSNVAELHLADLQVNGIKIDLSKMKYYGEGYDTSIAAGRIVLKERG</sequence>
<dbReference type="CDD" id="cd14728">
    <property type="entry name" value="Ere-like"/>
    <property type="match status" value="1"/>
</dbReference>
<accession>A0A1I7K969</accession>
<evidence type="ECO:0000313" key="3">
    <source>
        <dbReference type="Proteomes" id="UP000182491"/>
    </source>
</evidence>
<dbReference type="Proteomes" id="UP000182491">
    <property type="component" value="Unassembled WGS sequence"/>
</dbReference>
<dbReference type="RefSeq" id="WP_082815140.1">
    <property type="nucleotide sequence ID" value="NZ_BMXC01000004.1"/>
</dbReference>
<proteinExistence type="predicted"/>
<dbReference type="AlphaFoldDB" id="A0A1I7K969"/>
<dbReference type="PANTHER" id="PTHR31299">
    <property type="entry name" value="ESTERASE, PUTATIVE (AFU_ORTHOLOGUE AFUA_1G05850)-RELATED"/>
    <property type="match status" value="1"/>
</dbReference>
<dbReference type="GO" id="GO:0046677">
    <property type="term" value="P:response to antibiotic"/>
    <property type="evidence" value="ECO:0007669"/>
    <property type="project" value="InterPro"/>
</dbReference>
<organism evidence="2 3">
    <name type="scientific">Pontibacter akesuensis</name>
    <dbReference type="NCBI Taxonomy" id="388950"/>
    <lineage>
        <taxon>Bacteria</taxon>
        <taxon>Pseudomonadati</taxon>
        <taxon>Bacteroidota</taxon>
        <taxon>Cytophagia</taxon>
        <taxon>Cytophagales</taxon>
        <taxon>Hymenobacteraceae</taxon>
        <taxon>Pontibacter</taxon>
    </lineage>
</organism>
<dbReference type="Gene3D" id="1.20.1440.30">
    <property type="entry name" value="Biosynthetic Protein domain"/>
    <property type="match status" value="1"/>
</dbReference>
<dbReference type="STRING" id="388950.GCA_001611675_01126"/>
<name>A0A1I7K969_9BACT</name>
<reference evidence="3" key="1">
    <citation type="submission" date="2016-10" db="EMBL/GenBank/DDBJ databases">
        <authorList>
            <person name="Varghese N."/>
        </authorList>
    </citation>
    <scope>NUCLEOTIDE SEQUENCE [LARGE SCALE GENOMIC DNA]</scope>
    <source>
        <strain evidence="3">DSM 18820</strain>
    </source>
</reference>
<dbReference type="PANTHER" id="PTHR31299:SF0">
    <property type="entry name" value="ESTERASE, PUTATIVE (AFU_ORTHOLOGUE AFUA_1G05850)-RELATED"/>
    <property type="match status" value="1"/>
</dbReference>
<evidence type="ECO:0000256" key="1">
    <source>
        <dbReference type="SAM" id="SignalP"/>
    </source>
</evidence>
<evidence type="ECO:0000313" key="2">
    <source>
        <dbReference type="EMBL" id="SFU93974.1"/>
    </source>
</evidence>
<dbReference type="Pfam" id="PF05139">
    <property type="entry name" value="Erythro_esteras"/>
    <property type="match status" value="1"/>
</dbReference>
<keyword evidence="1" id="KW-0732">Signal</keyword>